<dbReference type="SUPFAM" id="SSF52218">
    <property type="entry name" value="Flavoproteins"/>
    <property type="match status" value="1"/>
</dbReference>
<dbReference type="InterPro" id="IPR029039">
    <property type="entry name" value="Flavoprotein-like_sf"/>
</dbReference>
<dbReference type="GO" id="GO:0070819">
    <property type="term" value="F:menaquinone-dependent protoporphyrinogen oxidase activity"/>
    <property type="evidence" value="ECO:0007669"/>
    <property type="project" value="TreeGrafter"/>
</dbReference>
<dbReference type="Gene3D" id="3.40.50.360">
    <property type="match status" value="1"/>
</dbReference>
<organism evidence="2 3">
    <name type="scientific">Proteiniclasticum aestuarii</name>
    <dbReference type="NCBI Taxonomy" id="2817862"/>
    <lineage>
        <taxon>Bacteria</taxon>
        <taxon>Bacillati</taxon>
        <taxon>Bacillota</taxon>
        <taxon>Clostridia</taxon>
        <taxon>Eubacteriales</taxon>
        <taxon>Clostridiaceae</taxon>
        <taxon>Proteiniclasticum</taxon>
    </lineage>
</organism>
<dbReference type="EMBL" id="JAFNJU010000006">
    <property type="protein sequence ID" value="MBO1265123.1"/>
    <property type="molecule type" value="Genomic_DNA"/>
</dbReference>
<dbReference type="GO" id="GO:0006783">
    <property type="term" value="P:heme biosynthetic process"/>
    <property type="evidence" value="ECO:0007669"/>
    <property type="project" value="TreeGrafter"/>
</dbReference>
<dbReference type="AlphaFoldDB" id="A0A939KJF8"/>
<dbReference type="RefSeq" id="WP_207599648.1">
    <property type="nucleotide sequence ID" value="NZ_JAFNJU010000006.1"/>
</dbReference>
<dbReference type="PANTHER" id="PTHR38030">
    <property type="entry name" value="PROTOPORPHYRINOGEN IX DEHYDROGENASE [MENAQUINONE]"/>
    <property type="match status" value="1"/>
</dbReference>
<feature type="domain" description="Flavodoxin" evidence="1">
    <location>
        <begin position="4"/>
        <end position="136"/>
    </location>
</feature>
<dbReference type="Pfam" id="PF12724">
    <property type="entry name" value="Flavodoxin_5"/>
    <property type="match status" value="1"/>
</dbReference>
<dbReference type="InterPro" id="IPR026816">
    <property type="entry name" value="Flavodoxin_dom"/>
</dbReference>
<evidence type="ECO:0000259" key="1">
    <source>
        <dbReference type="Pfam" id="PF12724"/>
    </source>
</evidence>
<proteinExistence type="predicted"/>
<comment type="caution">
    <text evidence="2">The sequence shown here is derived from an EMBL/GenBank/DDBJ whole genome shotgun (WGS) entry which is preliminary data.</text>
</comment>
<reference evidence="2" key="1">
    <citation type="submission" date="2021-03" db="EMBL/GenBank/DDBJ databases">
        <title>Proteiniclasticum marinus sp. nov., isolated from tidal flat sediment.</title>
        <authorList>
            <person name="Namirimu T."/>
            <person name="Yang J.-A."/>
            <person name="Yang S.-H."/>
            <person name="Kim Y.-J."/>
            <person name="Kwon K.K."/>
        </authorList>
    </citation>
    <scope>NUCLEOTIDE SEQUENCE</scope>
    <source>
        <strain evidence="2">SCR006</strain>
    </source>
</reference>
<protein>
    <recommendedName>
        <fullName evidence="1">Flavodoxin domain-containing protein</fullName>
    </recommendedName>
</protein>
<evidence type="ECO:0000313" key="3">
    <source>
        <dbReference type="Proteomes" id="UP000664218"/>
    </source>
</evidence>
<dbReference type="PANTHER" id="PTHR38030:SF2">
    <property type="entry name" value="PROTOPORPHYRINOGEN IX DEHYDROGENASE [QUINONE]"/>
    <property type="match status" value="1"/>
</dbReference>
<sequence length="178" mass="20455">MKNIVLYKSRYGNTKQYATWMAEALQWELRDFSDFRKSEIGDYEGIIFATGVYMGKMNALAKALQWFENKPIVIVACGGNNNDPDEIEVIRKRNFTESQLAFHRFFYVPGGVDFSKVKGPFRLMLGVFRKVMERKNNRTADEDAILEGFTNPTNFVDRKYIEPILEAVRNASSGEGKV</sequence>
<accession>A0A939KJF8</accession>
<dbReference type="Proteomes" id="UP000664218">
    <property type="component" value="Unassembled WGS sequence"/>
</dbReference>
<dbReference type="InterPro" id="IPR052200">
    <property type="entry name" value="Protoporphyrinogen_IX_DH"/>
</dbReference>
<gene>
    <name evidence="2" type="ORF">J3A84_08805</name>
</gene>
<keyword evidence="3" id="KW-1185">Reference proteome</keyword>
<evidence type="ECO:0000313" key="2">
    <source>
        <dbReference type="EMBL" id="MBO1265123.1"/>
    </source>
</evidence>
<name>A0A939KJF8_9CLOT</name>
<dbReference type="GO" id="GO:0010181">
    <property type="term" value="F:FMN binding"/>
    <property type="evidence" value="ECO:0007669"/>
    <property type="project" value="TreeGrafter"/>
</dbReference>